<dbReference type="EMBL" id="FOOE01000026">
    <property type="protein sequence ID" value="SFG11175.1"/>
    <property type="molecule type" value="Genomic_DNA"/>
</dbReference>
<dbReference type="SUPFAM" id="SSF53756">
    <property type="entry name" value="UDP-Glycosyltransferase/glycogen phosphorylase"/>
    <property type="match status" value="1"/>
</dbReference>
<feature type="domain" description="Glycosyl transferase family 28 C-terminal" evidence="5">
    <location>
        <begin position="199"/>
        <end position="343"/>
    </location>
</feature>
<evidence type="ECO:0000256" key="3">
    <source>
        <dbReference type="ARBA" id="ARBA00022676"/>
    </source>
</evidence>
<dbReference type="STRING" id="1529.SAMN04487885_12630"/>
<dbReference type="GO" id="GO:0016020">
    <property type="term" value="C:membrane"/>
    <property type="evidence" value="ECO:0007669"/>
    <property type="project" value="UniProtKB-SubCell"/>
</dbReference>
<keyword evidence="3" id="KW-0328">Glycosyltransferase</keyword>
<evidence type="ECO:0000313" key="9">
    <source>
        <dbReference type="Proteomes" id="UP000182135"/>
    </source>
</evidence>
<dbReference type="GO" id="GO:0009247">
    <property type="term" value="P:glycolipid biosynthetic process"/>
    <property type="evidence" value="ECO:0007669"/>
    <property type="project" value="InterPro"/>
</dbReference>
<protein>
    <submittedName>
        <fullName evidence="7 8">Galactosyldiacylglycerol synthase</fullName>
    </submittedName>
</protein>
<dbReference type="InterPro" id="IPR050519">
    <property type="entry name" value="Glycosyltransf_28_UgtP"/>
</dbReference>
<evidence type="ECO:0000313" key="7">
    <source>
        <dbReference type="EMBL" id="PWL55597.1"/>
    </source>
</evidence>
<dbReference type="PANTHER" id="PTHR43025">
    <property type="entry name" value="MONOGALACTOSYLDIACYLGLYCEROL SYNTHASE"/>
    <property type="match status" value="1"/>
</dbReference>
<dbReference type="PANTHER" id="PTHR43025:SF3">
    <property type="entry name" value="MONOGALACTOSYLDIACYLGLYCEROL SYNTHASE 1, CHLOROPLASTIC"/>
    <property type="match status" value="1"/>
</dbReference>
<dbReference type="InterPro" id="IPR007235">
    <property type="entry name" value="Glyco_trans_28_C"/>
</dbReference>
<proteinExistence type="inferred from homology"/>
<dbReference type="Gene3D" id="3.40.50.2000">
    <property type="entry name" value="Glycogen Phosphorylase B"/>
    <property type="match status" value="1"/>
</dbReference>
<accession>A0A1I2P4U0</accession>
<name>A0A1I2P4U0_9CLOT</name>
<dbReference type="Proteomes" id="UP000246114">
    <property type="component" value="Unassembled WGS sequence"/>
</dbReference>
<dbReference type="EMBL" id="QAMZ01000005">
    <property type="protein sequence ID" value="PWL55597.1"/>
    <property type="molecule type" value="Genomic_DNA"/>
</dbReference>
<evidence type="ECO:0000313" key="10">
    <source>
        <dbReference type="Proteomes" id="UP000246114"/>
    </source>
</evidence>
<evidence type="ECO:0000259" key="6">
    <source>
        <dbReference type="Pfam" id="PF06925"/>
    </source>
</evidence>
<dbReference type="InterPro" id="IPR009695">
    <property type="entry name" value="Diacylglyc_glucosyltr_N"/>
</dbReference>
<evidence type="ECO:0000256" key="2">
    <source>
        <dbReference type="ARBA" id="ARBA00006962"/>
    </source>
</evidence>
<dbReference type="Pfam" id="PF04101">
    <property type="entry name" value="Glyco_tran_28_C"/>
    <property type="match status" value="1"/>
</dbReference>
<comment type="similarity">
    <text evidence="2">Belongs to the glycosyltransferase 28 family.</text>
</comment>
<keyword evidence="9" id="KW-1185">Reference proteome</keyword>
<evidence type="ECO:0000313" key="8">
    <source>
        <dbReference type="EMBL" id="SFG11175.1"/>
    </source>
</evidence>
<gene>
    <name evidence="7" type="ORF">DBY38_01330</name>
    <name evidence="8" type="ORF">SAMN04487885_12630</name>
</gene>
<dbReference type="GO" id="GO:0016758">
    <property type="term" value="F:hexosyltransferase activity"/>
    <property type="evidence" value="ECO:0007669"/>
    <property type="project" value="InterPro"/>
</dbReference>
<evidence type="ECO:0000256" key="4">
    <source>
        <dbReference type="ARBA" id="ARBA00022679"/>
    </source>
</evidence>
<reference evidence="8 9" key="1">
    <citation type="submission" date="2016-10" db="EMBL/GenBank/DDBJ databases">
        <authorList>
            <person name="de Groot N.N."/>
        </authorList>
    </citation>
    <scope>NUCLEOTIDE SEQUENCE [LARGE SCALE GENOMIC DNA]</scope>
    <source>
        <strain evidence="8 9">NLAE-zl-G419</strain>
    </source>
</reference>
<keyword evidence="4" id="KW-0808">Transferase</keyword>
<dbReference type="OrthoDB" id="9815663at2"/>
<evidence type="ECO:0000259" key="5">
    <source>
        <dbReference type="Pfam" id="PF04101"/>
    </source>
</evidence>
<sequence>MKNKILILTSSTGNGHNQAAEATKMILENEHNDVTIYDFFKTDKFMNAFIVDGYEVYANKLSALYGVAYRMSDKKFIVPATEVFFHTVRKKVLNYINSIKPDLIISTHPLAINILCRLKRDNLISIPIVSIVTDFKAHYTYIGQEIDLYIVANECTKESLIERGIKPSKIQILGIPVKSDFYKNSHDDIDLTNKKNMSILLMGGGMGMDNMSSVLEKIVHNPNPLDIIVVCGNNNKLKEHLTSRYSNHYHNKTLTILGYTSKVASIMFNCDLLITKPGGLTTSEAVVSNIPMMIPFTIPGQETDNRDFLVEKKCAVYINNLNKLNSEINKLIENPKLLTELKNNMKNLSLSYCPDKLYDLCMNLINEDKVKNK</sequence>
<reference evidence="7 10" key="2">
    <citation type="submission" date="2018-03" db="EMBL/GenBank/DDBJ databases">
        <title>The uncultured portion of the human microbiome is neutrally assembled.</title>
        <authorList>
            <person name="Jeraldo P."/>
            <person name="Boardman L."/>
            <person name="White B.A."/>
            <person name="Nelson H."/>
            <person name="Goldenfeld N."/>
            <person name="Chia N."/>
        </authorList>
    </citation>
    <scope>NUCLEOTIDE SEQUENCE [LARGE SCALE GENOMIC DNA]</scope>
    <source>
        <strain evidence="7">CIM:MAG 903</strain>
    </source>
</reference>
<evidence type="ECO:0000256" key="1">
    <source>
        <dbReference type="ARBA" id="ARBA00004370"/>
    </source>
</evidence>
<feature type="domain" description="Diacylglycerol glucosyltransferase N-terminal" evidence="6">
    <location>
        <begin position="16"/>
        <end position="177"/>
    </location>
</feature>
<dbReference type="eggNOG" id="COG0707">
    <property type="taxonomic scope" value="Bacteria"/>
</dbReference>
<organism evidence="8 9">
    <name type="scientific">Clostridium cadaveris</name>
    <dbReference type="NCBI Taxonomy" id="1529"/>
    <lineage>
        <taxon>Bacteria</taxon>
        <taxon>Bacillati</taxon>
        <taxon>Bacillota</taxon>
        <taxon>Clostridia</taxon>
        <taxon>Eubacteriales</taxon>
        <taxon>Clostridiaceae</taxon>
        <taxon>Clostridium</taxon>
    </lineage>
</organism>
<dbReference type="RefSeq" id="WP_027639621.1">
    <property type="nucleotide sequence ID" value="NZ_BAAACD010000039.1"/>
</dbReference>
<dbReference type="GeneID" id="90545541"/>
<dbReference type="Pfam" id="PF06925">
    <property type="entry name" value="MGDG_synth"/>
    <property type="match status" value="1"/>
</dbReference>
<dbReference type="Proteomes" id="UP000182135">
    <property type="component" value="Unassembled WGS sequence"/>
</dbReference>
<comment type="subcellular location">
    <subcellularLocation>
        <location evidence="1">Membrane</location>
    </subcellularLocation>
</comment>
<dbReference type="AlphaFoldDB" id="A0A1I2P4U0"/>